<feature type="transmembrane region" description="Helical" evidence="8">
    <location>
        <begin position="208"/>
        <end position="228"/>
    </location>
</feature>
<keyword evidence="7 8" id="KW-0472">Membrane</keyword>
<feature type="transmembrane region" description="Helical" evidence="8">
    <location>
        <begin position="96"/>
        <end position="117"/>
    </location>
</feature>
<keyword evidence="4" id="KW-1003">Cell membrane</keyword>
<dbReference type="PROSITE" id="PS50850">
    <property type="entry name" value="MFS"/>
    <property type="match status" value="1"/>
</dbReference>
<dbReference type="Proteomes" id="UP000255061">
    <property type="component" value="Unassembled WGS sequence"/>
</dbReference>
<reference evidence="10 11" key="1">
    <citation type="submission" date="2018-06" db="EMBL/GenBank/DDBJ databases">
        <authorList>
            <consortium name="Pathogen Informatics"/>
            <person name="Doyle S."/>
        </authorList>
    </citation>
    <scope>NUCLEOTIDE SEQUENCE [LARGE SCALE GENOMIC DNA]</scope>
    <source>
        <strain evidence="10 11">NCTC10736</strain>
    </source>
</reference>
<dbReference type="RefSeq" id="WP_076497235.1">
    <property type="nucleotide sequence ID" value="NZ_FTNN01000003.1"/>
</dbReference>
<feature type="transmembrane region" description="Helical" evidence="8">
    <location>
        <begin position="161"/>
        <end position="179"/>
    </location>
</feature>
<evidence type="ECO:0000256" key="8">
    <source>
        <dbReference type="RuleBase" id="RU365088"/>
    </source>
</evidence>
<dbReference type="EMBL" id="UGYV01000001">
    <property type="protein sequence ID" value="SUI86016.1"/>
    <property type="molecule type" value="Genomic_DNA"/>
</dbReference>
<evidence type="ECO:0000259" key="9">
    <source>
        <dbReference type="PROSITE" id="PS50850"/>
    </source>
</evidence>
<feature type="transmembrane region" description="Helical" evidence="8">
    <location>
        <begin position="70"/>
        <end position="90"/>
    </location>
</feature>
<dbReference type="GO" id="GO:0042910">
    <property type="term" value="F:xenobiotic transmembrane transporter activity"/>
    <property type="evidence" value="ECO:0007669"/>
    <property type="project" value="InterPro"/>
</dbReference>
<comment type="similarity">
    <text evidence="2 8">Belongs to the major facilitator superfamily. Bcr/CmlA family.</text>
</comment>
<feature type="transmembrane region" description="Helical" evidence="8">
    <location>
        <begin position="275"/>
        <end position="295"/>
    </location>
</feature>
<dbReference type="InterPro" id="IPR011701">
    <property type="entry name" value="MFS"/>
</dbReference>
<dbReference type="GO" id="GO:1990961">
    <property type="term" value="P:xenobiotic detoxification by transmembrane export across the plasma membrane"/>
    <property type="evidence" value="ECO:0007669"/>
    <property type="project" value="InterPro"/>
</dbReference>
<keyword evidence="8" id="KW-0997">Cell inner membrane</keyword>
<keyword evidence="5 8" id="KW-0812">Transmembrane</keyword>
<feature type="transmembrane region" description="Helical" evidence="8">
    <location>
        <begin position="337"/>
        <end position="359"/>
    </location>
</feature>
<sequence>MRRNLLPILMSMVLLSPLAIDIYLPSMPTMATEFAVSASDVQSTLVLFLFAMGLGQVLIGPLADRYGRRPVAIFGVLLYGASSLLAAAAIEFHWLQIARLLQGLAACSTSIVVFSAVRDCYSQKEGAKIYSYLNGAICVIPALAPTLGGLLALQFGWRSTFIFMMLYAMLMMIVVGYRLPETRPANTVTTGPLYRWSRYKPVLGNTHFLFYALACMSAMAAILSYVSYAPVWLIGHLGVSELTFSGLFGLNAVFNIVACFAAPIVIRKLGNRPTVVLALSLLILSSLAVVAAQLFGPSSGIAAAFAFMLPMMLLCVGFAFLLGPATSMALSAFGERAGTAAAMLGFIQMSGASILAGLVQQTDLIAPYAIALVMGVSSIGLLLMMTLSRFDHWHQEQLTAEH</sequence>
<feature type="transmembrane region" description="Helical" evidence="8">
    <location>
        <begin position="129"/>
        <end position="155"/>
    </location>
</feature>
<evidence type="ECO:0000256" key="6">
    <source>
        <dbReference type="ARBA" id="ARBA00022989"/>
    </source>
</evidence>
<accession>A0A380ARN0</accession>
<dbReference type="CDD" id="cd17320">
    <property type="entry name" value="MFS_MdfA_MDR_like"/>
    <property type="match status" value="1"/>
</dbReference>
<feature type="transmembrane region" description="Helical" evidence="8">
    <location>
        <begin position="248"/>
        <end position="266"/>
    </location>
</feature>
<feature type="domain" description="Major facilitator superfamily (MFS) profile" evidence="9">
    <location>
        <begin position="5"/>
        <end position="392"/>
    </location>
</feature>
<dbReference type="PROSITE" id="PS00216">
    <property type="entry name" value="SUGAR_TRANSPORT_1"/>
    <property type="match status" value="1"/>
</dbReference>
<keyword evidence="3 8" id="KW-0813">Transport</keyword>
<dbReference type="PANTHER" id="PTHR23502">
    <property type="entry name" value="MAJOR FACILITATOR SUPERFAMILY"/>
    <property type="match status" value="1"/>
</dbReference>
<evidence type="ECO:0000256" key="5">
    <source>
        <dbReference type="ARBA" id="ARBA00022692"/>
    </source>
</evidence>
<dbReference type="AlphaFoldDB" id="A0A1N6USU1"/>
<feature type="transmembrane region" description="Helical" evidence="8">
    <location>
        <begin position="43"/>
        <end position="63"/>
    </location>
</feature>
<keyword evidence="6 8" id="KW-1133">Transmembrane helix</keyword>
<protein>
    <recommendedName>
        <fullName evidence="8">Bcr/CflA family efflux transporter</fullName>
    </recommendedName>
</protein>
<evidence type="ECO:0000256" key="2">
    <source>
        <dbReference type="ARBA" id="ARBA00006236"/>
    </source>
</evidence>
<feature type="transmembrane region" description="Helical" evidence="8">
    <location>
        <begin position="365"/>
        <end position="387"/>
    </location>
</feature>
<dbReference type="SUPFAM" id="SSF103473">
    <property type="entry name" value="MFS general substrate transporter"/>
    <property type="match status" value="1"/>
</dbReference>
<dbReference type="Gene3D" id="1.20.1720.10">
    <property type="entry name" value="Multidrug resistance protein D"/>
    <property type="match status" value="1"/>
</dbReference>
<dbReference type="InterPro" id="IPR036259">
    <property type="entry name" value="MFS_trans_sf"/>
</dbReference>
<evidence type="ECO:0000256" key="7">
    <source>
        <dbReference type="ARBA" id="ARBA00023136"/>
    </source>
</evidence>
<evidence type="ECO:0000256" key="1">
    <source>
        <dbReference type="ARBA" id="ARBA00004651"/>
    </source>
</evidence>
<dbReference type="Pfam" id="PF07690">
    <property type="entry name" value="MFS_1"/>
    <property type="match status" value="1"/>
</dbReference>
<name>A0A1N6USU1_9GAMM</name>
<accession>A0A1N6USU1</accession>
<dbReference type="InterPro" id="IPR005829">
    <property type="entry name" value="Sugar_transporter_CS"/>
</dbReference>
<dbReference type="OrthoDB" id="9814303at2"/>
<dbReference type="PANTHER" id="PTHR23502:SF70">
    <property type="entry name" value="BCR_CFLA FAMILY EFFLUX TRANSPORTER"/>
    <property type="match status" value="1"/>
</dbReference>
<evidence type="ECO:0000313" key="11">
    <source>
        <dbReference type="Proteomes" id="UP000255061"/>
    </source>
</evidence>
<dbReference type="InterPro" id="IPR004812">
    <property type="entry name" value="Efflux_drug-R_Bcr/CmlA"/>
</dbReference>
<evidence type="ECO:0000256" key="3">
    <source>
        <dbReference type="ARBA" id="ARBA00022448"/>
    </source>
</evidence>
<dbReference type="NCBIfam" id="TIGR00710">
    <property type="entry name" value="efflux_Bcr_CflA"/>
    <property type="match status" value="1"/>
</dbReference>
<comment type="subcellular location">
    <subcellularLocation>
        <location evidence="8">Cell inner membrane</location>
        <topology evidence="8">Multi-pass membrane protein</topology>
    </subcellularLocation>
    <subcellularLocation>
        <location evidence="1">Cell membrane</location>
        <topology evidence="1">Multi-pass membrane protein</topology>
    </subcellularLocation>
</comment>
<proteinExistence type="inferred from homology"/>
<dbReference type="STRING" id="365591.SAMN05421840_103169"/>
<dbReference type="GO" id="GO:0005886">
    <property type="term" value="C:plasma membrane"/>
    <property type="evidence" value="ECO:0007669"/>
    <property type="project" value="UniProtKB-SubCell"/>
</dbReference>
<comment type="caution">
    <text evidence="8">Lacks conserved residue(s) required for the propagation of feature annotation.</text>
</comment>
<dbReference type="InterPro" id="IPR020846">
    <property type="entry name" value="MFS_dom"/>
</dbReference>
<gene>
    <name evidence="10" type="primary">mdtL</name>
    <name evidence="10" type="ORF">NCTC10736_02816</name>
</gene>
<evidence type="ECO:0000256" key="4">
    <source>
        <dbReference type="ARBA" id="ARBA00022475"/>
    </source>
</evidence>
<evidence type="ECO:0000313" key="10">
    <source>
        <dbReference type="EMBL" id="SUI86016.1"/>
    </source>
</evidence>
<feature type="transmembrane region" description="Helical" evidence="8">
    <location>
        <begin position="301"/>
        <end position="325"/>
    </location>
</feature>
<organism evidence="10 11">
    <name type="scientific">Shewanella morhuae</name>
    <dbReference type="NCBI Taxonomy" id="365591"/>
    <lineage>
        <taxon>Bacteria</taxon>
        <taxon>Pseudomonadati</taxon>
        <taxon>Pseudomonadota</taxon>
        <taxon>Gammaproteobacteria</taxon>
        <taxon>Alteromonadales</taxon>
        <taxon>Shewanellaceae</taxon>
        <taxon>Shewanella</taxon>
    </lineage>
</organism>